<feature type="domain" description="CCHC-type" evidence="2">
    <location>
        <begin position="161"/>
        <end position="177"/>
    </location>
</feature>
<protein>
    <submittedName>
        <fullName evidence="4">Uncharacterized protein LOC127566327</fullName>
    </submittedName>
</protein>
<dbReference type="GeneID" id="127566327"/>
<keyword evidence="1" id="KW-0862">Zinc</keyword>
<keyword evidence="1" id="KW-0863">Zinc-finger</keyword>
<dbReference type="Pfam" id="PF00098">
    <property type="entry name" value="zf-CCHC"/>
    <property type="match status" value="1"/>
</dbReference>
<dbReference type="Gene3D" id="4.10.60.10">
    <property type="entry name" value="Zinc finger, CCHC-type"/>
    <property type="match status" value="1"/>
</dbReference>
<dbReference type="RefSeq" id="XP_051864312.1">
    <property type="nucleotide sequence ID" value="XM_052008352.1"/>
</dbReference>
<name>A0A9C6WM18_DROAB</name>
<evidence type="ECO:0000313" key="3">
    <source>
        <dbReference type="Proteomes" id="UP000515160"/>
    </source>
</evidence>
<dbReference type="InterPro" id="IPR001878">
    <property type="entry name" value="Znf_CCHC"/>
</dbReference>
<dbReference type="SMART" id="SM00343">
    <property type="entry name" value="ZnF_C2HC"/>
    <property type="match status" value="2"/>
</dbReference>
<keyword evidence="1" id="KW-0479">Metal-binding</keyword>
<proteinExistence type="predicted"/>
<accession>A0A9C6WM18</accession>
<dbReference type="AlphaFoldDB" id="A0A9C6WM18"/>
<dbReference type="OrthoDB" id="8068065at2759"/>
<sequence length="229" mass="25919">MDTYCVSEKKRFIFAKRLLTGSARSFMIETAALTWPVLRAELIAVFDLRVTVFDIFKQLEARKKSKNESALQYFFVMCSIARQVEVATEDIIRFVVEGLGDNSGAASAMAYCESLDELRTKITIYDKIKKVPVQPSKGEEQPKMMKPQVRANYMQDPEAIRCYNCRGMGHLARDCRQPKRPDGACFKCYSVDHKYQQCPKRKTTTMVAAVLDDKGSGSEELAAVQALEI</sequence>
<dbReference type="SUPFAM" id="SSF57756">
    <property type="entry name" value="Retrovirus zinc finger-like domains"/>
    <property type="match status" value="1"/>
</dbReference>
<gene>
    <name evidence="4" type="primary">LOC127566327</name>
</gene>
<dbReference type="PROSITE" id="PS50158">
    <property type="entry name" value="ZF_CCHC"/>
    <property type="match status" value="1"/>
</dbReference>
<evidence type="ECO:0000259" key="2">
    <source>
        <dbReference type="PROSITE" id="PS50158"/>
    </source>
</evidence>
<reference evidence="4" key="1">
    <citation type="submission" date="2025-08" db="UniProtKB">
        <authorList>
            <consortium name="RefSeq"/>
        </authorList>
    </citation>
    <scope>IDENTIFICATION</scope>
    <source>
        <strain evidence="4">15112-1751.03</strain>
        <tissue evidence="4">Whole Adult</tissue>
    </source>
</reference>
<dbReference type="GO" id="GO:0008270">
    <property type="term" value="F:zinc ion binding"/>
    <property type="evidence" value="ECO:0007669"/>
    <property type="project" value="UniProtKB-KW"/>
</dbReference>
<keyword evidence="3" id="KW-1185">Reference proteome</keyword>
<dbReference type="Proteomes" id="UP000515160">
    <property type="component" value="Unplaced"/>
</dbReference>
<dbReference type="InterPro" id="IPR036875">
    <property type="entry name" value="Znf_CCHC_sf"/>
</dbReference>
<dbReference type="GO" id="GO:0003676">
    <property type="term" value="F:nucleic acid binding"/>
    <property type="evidence" value="ECO:0007669"/>
    <property type="project" value="InterPro"/>
</dbReference>
<organism evidence="3 4">
    <name type="scientific">Drosophila albomicans</name>
    <name type="common">Fruit fly</name>
    <dbReference type="NCBI Taxonomy" id="7291"/>
    <lineage>
        <taxon>Eukaryota</taxon>
        <taxon>Metazoa</taxon>
        <taxon>Ecdysozoa</taxon>
        <taxon>Arthropoda</taxon>
        <taxon>Hexapoda</taxon>
        <taxon>Insecta</taxon>
        <taxon>Pterygota</taxon>
        <taxon>Neoptera</taxon>
        <taxon>Endopterygota</taxon>
        <taxon>Diptera</taxon>
        <taxon>Brachycera</taxon>
        <taxon>Muscomorpha</taxon>
        <taxon>Ephydroidea</taxon>
        <taxon>Drosophilidae</taxon>
        <taxon>Drosophila</taxon>
    </lineage>
</organism>
<evidence type="ECO:0000313" key="4">
    <source>
        <dbReference type="RefSeq" id="XP_051864312.1"/>
    </source>
</evidence>
<evidence type="ECO:0000256" key="1">
    <source>
        <dbReference type="PROSITE-ProRule" id="PRU00047"/>
    </source>
</evidence>